<sequence length="78" mass="9162">MAGRWTQERRERQQQMMLTLKPWLKSTGAKTQAGKRRVSQNRLKTGKQSQWYVEIQQTIAQADRVARESLSRLDDQTS</sequence>
<proteinExistence type="predicted"/>
<name>A0A1Z4JJY0_LEPBY</name>
<keyword evidence="2" id="KW-1185">Reference proteome</keyword>
<dbReference type="EMBL" id="AP018203">
    <property type="protein sequence ID" value="BAY57026.1"/>
    <property type="molecule type" value="Genomic_DNA"/>
</dbReference>
<dbReference type="Proteomes" id="UP000217895">
    <property type="component" value="Chromosome"/>
</dbReference>
<evidence type="ECO:0000313" key="1">
    <source>
        <dbReference type="EMBL" id="BAY57026.1"/>
    </source>
</evidence>
<evidence type="ECO:0000313" key="2">
    <source>
        <dbReference type="Proteomes" id="UP000217895"/>
    </source>
</evidence>
<gene>
    <name evidence="1" type="ORF">NIES2135_38890</name>
</gene>
<reference evidence="1 2" key="1">
    <citation type="submission" date="2017-06" db="EMBL/GenBank/DDBJ databases">
        <title>Genome sequencing of cyanobaciteial culture collection at National Institute for Environmental Studies (NIES).</title>
        <authorList>
            <person name="Hirose Y."/>
            <person name="Shimura Y."/>
            <person name="Fujisawa T."/>
            <person name="Nakamura Y."/>
            <person name="Kawachi M."/>
        </authorList>
    </citation>
    <scope>NUCLEOTIDE SEQUENCE [LARGE SCALE GENOMIC DNA]</scope>
    <source>
        <strain evidence="1 2">NIES-2135</strain>
    </source>
</reference>
<dbReference type="AlphaFoldDB" id="A0A1Z4JJY0"/>
<accession>A0A1Z4JJY0</accession>
<protein>
    <submittedName>
        <fullName evidence="1">Uncharacterized protein</fullName>
    </submittedName>
</protein>
<organism evidence="1 2">
    <name type="scientific">Leptolyngbya boryana NIES-2135</name>
    <dbReference type="NCBI Taxonomy" id="1973484"/>
    <lineage>
        <taxon>Bacteria</taxon>
        <taxon>Bacillati</taxon>
        <taxon>Cyanobacteriota</taxon>
        <taxon>Cyanophyceae</taxon>
        <taxon>Leptolyngbyales</taxon>
        <taxon>Leptolyngbyaceae</taxon>
        <taxon>Leptolyngbya group</taxon>
        <taxon>Leptolyngbya</taxon>
    </lineage>
</organism>